<dbReference type="GO" id="GO:0005506">
    <property type="term" value="F:iron ion binding"/>
    <property type="evidence" value="ECO:0007669"/>
    <property type="project" value="InterPro"/>
</dbReference>
<dbReference type="OrthoDB" id="7456916at2"/>
<sequence length="428" mass="47371">MQQVVRPRRAVDPADDDLGALIAARRPGYSLPAALYTGAAAFEADISVVFHHHWIVVGVEADVPEPGDVYAVDIGPTPIILVRDDEGQIRAFHNVCSHRGAKIVPSGRAIVGKLVCPYHQWTYELTGELTGATHMGLDFDKALHHLQPVALRNIGGLIYVCLSNDPPEDIAAFEAIMGPRLAPYDLANTKIAYETDLIEEGNWKLTMENNRECYHCAGNHPELALSYYSTDLGFDPSELSDEEREQADWLSAQYAERTALWEACGLPSSTVNNVVGHPTQFRTQRLIIAGAGESQTLDTRAACRLPLSEEVATGSGDTHLWTVNGWNHFMGDHAVVFTVLPLGPDKSLLRTKWLVHKDAVEGEDYDLANLISVWVDTNREDADLVRIAHQGAMSAGYRPGPYSRFTERTLDEWSTWYVERMQAHGYGV</sequence>
<evidence type="ECO:0000256" key="1">
    <source>
        <dbReference type="ARBA" id="ARBA00001962"/>
    </source>
</evidence>
<protein>
    <submittedName>
        <fullName evidence="8">(Fe-S)-binding protein</fullName>
    </submittedName>
</protein>
<evidence type="ECO:0000256" key="3">
    <source>
        <dbReference type="ARBA" id="ARBA00022723"/>
    </source>
</evidence>
<evidence type="ECO:0000259" key="7">
    <source>
        <dbReference type="PROSITE" id="PS51296"/>
    </source>
</evidence>
<dbReference type="PANTHER" id="PTHR43756:SF5">
    <property type="entry name" value="CHOLINE MONOOXYGENASE, CHLOROPLASTIC"/>
    <property type="match status" value="1"/>
</dbReference>
<gene>
    <name evidence="8" type="ORF">DLJ53_24610</name>
</gene>
<keyword evidence="9" id="KW-1185">Reference proteome</keyword>
<dbReference type="InterPro" id="IPR036922">
    <property type="entry name" value="Rieske_2Fe-2S_sf"/>
</dbReference>
<dbReference type="RefSeq" id="WP_111350202.1">
    <property type="nucleotide sequence ID" value="NZ_QHHQ01000006.1"/>
</dbReference>
<dbReference type="PRINTS" id="PR00090">
    <property type="entry name" value="RNGDIOXGNASE"/>
</dbReference>
<evidence type="ECO:0000256" key="4">
    <source>
        <dbReference type="ARBA" id="ARBA00023002"/>
    </source>
</evidence>
<keyword evidence="4" id="KW-0560">Oxidoreductase</keyword>
<reference evidence="8 9" key="1">
    <citation type="submission" date="2018-05" db="EMBL/GenBank/DDBJ databases">
        <title>Acuticoccus sediminis sp. nov., isolated from deep-sea sediment of Indian Ocean.</title>
        <authorList>
            <person name="Liu X."/>
            <person name="Lai Q."/>
            <person name="Du Y."/>
            <person name="Sun F."/>
            <person name="Zhang X."/>
            <person name="Wang S."/>
            <person name="Shao Z."/>
        </authorList>
    </citation>
    <scope>NUCLEOTIDE SEQUENCE [LARGE SCALE GENOMIC DNA]</scope>
    <source>
        <strain evidence="8 9">PTG4-2</strain>
    </source>
</reference>
<keyword evidence="3" id="KW-0479">Metal-binding</keyword>
<comment type="caution">
    <text evidence="8">The sequence shown here is derived from an EMBL/GenBank/DDBJ whole genome shotgun (WGS) entry which is preliminary data.</text>
</comment>
<organism evidence="8 9">
    <name type="scientific">Acuticoccus sediminis</name>
    <dbReference type="NCBI Taxonomy" id="2184697"/>
    <lineage>
        <taxon>Bacteria</taxon>
        <taxon>Pseudomonadati</taxon>
        <taxon>Pseudomonadota</taxon>
        <taxon>Alphaproteobacteria</taxon>
        <taxon>Hyphomicrobiales</taxon>
        <taxon>Amorphaceae</taxon>
        <taxon>Acuticoccus</taxon>
    </lineage>
</organism>
<feature type="domain" description="Rieske" evidence="7">
    <location>
        <begin position="54"/>
        <end position="160"/>
    </location>
</feature>
<dbReference type="SUPFAM" id="SSF55961">
    <property type="entry name" value="Bet v1-like"/>
    <property type="match status" value="1"/>
</dbReference>
<proteinExistence type="predicted"/>
<comment type="cofactor">
    <cofactor evidence="1">
        <name>Fe cation</name>
        <dbReference type="ChEBI" id="CHEBI:24875"/>
    </cofactor>
</comment>
<dbReference type="PANTHER" id="PTHR43756">
    <property type="entry name" value="CHOLINE MONOOXYGENASE, CHLOROPLASTIC"/>
    <property type="match status" value="1"/>
</dbReference>
<dbReference type="Pfam" id="PF00848">
    <property type="entry name" value="Ring_hydroxyl_A"/>
    <property type="match status" value="1"/>
</dbReference>
<dbReference type="SUPFAM" id="SSF50022">
    <property type="entry name" value="ISP domain"/>
    <property type="match status" value="1"/>
</dbReference>
<keyword evidence="5" id="KW-0408">Iron</keyword>
<dbReference type="GO" id="GO:0051537">
    <property type="term" value="F:2 iron, 2 sulfur cluster binding"/>
    <property type="evidence" value="ECO:0007669"/>
    <property type="project" value="UniProtKB-KW"/>
</dbReference>
<dbReference type="InterPro" id="IPR015879">
    <property type="entry name" value="Ring_hydroxy_dOase_asu_C_dom"/>
</dbReference>
<evidence type="ECO:0000256" key="6">
    <source>
        <dbReference type="ARBA" id="ARBA00023014"/>
    </source>
</evidence>
<evidence type="ECO:0000256" key="2">
    <source>
        <dbReference type="ARBA" id="ARBA00022714"/>
    </source>
</evidence>
<dbReference type="Proteomes" id="UP000249590">
    <property type="component" value="Unassembled WGS sequence"/>
</dbReference>
<evidence type="ECO:0000313" key="9">
    <source>
        <dbReference type="Proteomes" id="UP000249590"/>
    </source>
</evidence>
<dbReference type="InterPro" id="IPR017941">
    <property type="entry name" value="Rieske_2Fe-2S"/>
</dbReference>
<evidence type="ECO:0000256" key="5">
    <source>
        <dbReference type="ARBA" id="ARBA00023004"/>
    </source>
</evidence>
<keyword evidence="2" id="KW-0001">2Fe-2S</keyword>
<dbReference type="PROSITE" id="PS51296">
    <property type="entry name" value="RIESKE"/>
    <property type="match status" value="1"/>
</dbReference>
<dbReference type="Pfam" id="PF00355">
    <property type="entry name" value="Rieske"/>
    <property type="match status" value="1"/>
</dbReference>
<dbReference type="CDD" id="cd03469">
    <property type="entry name" value="Rieske_RO_Alpha_N"/>
    <property type="match status" value="1"/>
</dbReference>
<dbReference type="AlphaFoldDB" id="A0A8B2NPG6"/>
<dbReference type="CDD" id="cd08884">
    <property type="entry name" value="RHO_alpha_C_GbcA-like"/>
    <property type="match status" value="1"/>
</dbReference>
<keyword evidence="6" id="KW-0411">Iron-sulfur</keyword>
<name>A0A8B2NPG6_9HYPH</name>
<dbReference type="EMBL" id="QHHQ01000006">
    <property type="protein sequence ID" value="RAH98820.1"/>
    <property type="molecule type" value="Genomic_DNA"/>
</dbReference>
<accession>A0A8B2NPG6</accession>
<dbReference type="InterPro" id="IPR001663">
    <property type="entry name" value="Rng_hydr_dOase-A"/>
</dbReference>
<dbReference type="Gene3D" id="2.102.10.10">
    <property type="entry name" value="Rieske [2Fe-2S] iron-sulphur domain"/>
    <property type="match status" value="1"/>
</dbReference>
<dbReference type="Gene3D" id="3.90.380.10">
    <property type="entry name" value="Naphthalene 1,2-dioxygenase Alpha Subunit, Chain A, domain 1"/>
    <property type="match status" value="1"/>
</dbReference>
<evidence type="ECO:0000313" key="8">
    <source>
        <dbReference type="EMBL" id="RAH98820.1"/>
    </source>
</evidence>
<dbReference type="GO" id="GO:0016491">
    <property type="term" value="F:oxidoreductase activity"/>
    <property type="evidence" value="ECO:0007669"/>
    <property type="project" value="UniProtKB-KW"/>
</dbReference>